<dbReference type="Gene3D" id="1.20.1250.20">
    <property type="entry name" value="MFS general substrate transporter like domains"/>
    <property type="match status" value="1"/>
</dbReference>
<keyword evidence="3 7" id="KW-0812">Transmembrane</keyword>
<evidence type="ECO:0000256" key="4">
    <source>
        <dbReference type="ARBA" id="ARBA00022989"/>
    </source>
</evidence>
<feature type="transmembrane region" description="Helical" evidence="7">
    <location>
        <begin position="230"/>
        <end position="252"/>
    </location>
</feature>
<feature type="region of interest" description="Disordered" evidence="6">
    <location>
        <begin position="1"/>
        <end position="34"/>
    </location>
</feature>
<keyword evidence="4 7" id="KW-1133">Transmembrane helix</keyword>
<dbReference type="CDD" id="cd17389">
    <property type="entry name" value="MFS_MFSD10"/>
    <property type="match status" value="1"/>
</dbReference>
<dbReference type="Pfam" id="PF07690">
    <property type="entry name" value="MFS_1"/>
    <property type="match status" value="1"/>
</dbReference>
<evidence type="ECO:0000256" key="3">
    <source>
        <dbReference type="ARBA" id="ARBA00022692"/>
    </source>
</evidence>
<feature type="transmembrane region" description="Helical" evidence="7">
    <location>
        <begin position="335"/>
        <end position="352"/>
    </location>
</feature>
<dbReference type="GO" id="GO:0016020">
    <property type="term" value="C:membrane"/>
    <property type="evidence" value="ECO:0007669"/>
    <property type="project" value="UniProtKB-SubCell"/>
</dbReference>
<keyword evidence="5 7" id="KW-0472">Membrane</keyword>
<dbReference type="SUPFAM" id="SSF103473">
    <property type="entry name" value="MFS general substrate transporter"/>
    <property type="match status" value="1"/>
</dbReference>
<evidence type="ECO:0000313" key="10">
    <source>
        <dbReference type="Proteomes" id="UP001634394"/>
    </source>
</evidence>
<evidence type="ECO:0000313" key="9">
    <source>
        <dbReference type="EMBL" id="KAL3863615.1"/>
    </source>
</evidence>
<evidence type="ECO:0000256" key="5">
    <source>
        <dbReference type="ARBA" id="ARBA00023136"/>
    </source>
</evidence>
<dbReference type="PROSITE" id="PS50850">
    <property type="entry name" value="MFS"/>
    <property type="match status" value="1"/>
</dbReference>
<keyword evidence="2" id="KW-0813">Transport</keyword>
<proteinExistence type="predicted"/>
<protein>
    <recommendedName>
        <fullName evidence="8">Major facilitator superfamily (MFS) profile domain-containing protein</fullName>
    </recommendedName>
</protein>
<dbReference type="AlphaFoldDB" id="A0ABD3VPV0"/>
<name>A0ABD3VPV0_SINWO</name>
<dbReference type="InterPro" id="IPR020846">
    <property type="entry name" value="MFS_dom"/>
</dbReference>
<accession>A0ABD3VPV0</accession>
<evidence type="ECO:0000256" key="2">
    <source>
        <dbReference type="ARBA" id="ARBA00022448"/>
    </source>
</evidence>
<feature type="transmembrane region" description="Helical" evidence="7">
    <location>
        <begin position="443"/>
        <end position="467"/>
    </location>
</feature>
<feature type="domain" description="Major facilitator superfamily (MFS) profile" evidence="8">
    <location>
        <begin position="43"/>
        <end position="475"/>
    </location>
</feature>
<evidence type="ECO:0000256" key="6">
    <source>
        <dbReference type="SAM" id="MobiDB-lite"/>
    </source>
</evidence>
<sequence>MVLTRSQEANLESKSHLPENGKQKREASQDSSPAVTVTSDQKMLYIIFISLIIDLLGFTLILPLLPSLLDYYGTHGEDSLYHTLKTSVHGFRELVGAPDTSRWNSVLFGGLIGSLFSLLQFLASPVLGATSDVYGRKPVLILSMLGIAASYALWAVSHNFTLFVISRIIGGISKGNVSISTAVVADILPQAKRGKGMALIGIAFSVGFVFGPIIGAVFSRYAREHDGQFYVVPALFALFLALLDIIFLVIFFKETLPENKRAQSIATGWQKKSYLINPVSLFRFSSVTNLAPSGLDSVRRIGTVYFLYLFTYSGLEFTLTFLTHNRLQYDSMQQGKMFFFIGFIMALVQGGYVRKIAAGKELKIAKQGIVILVPAFILMGFSGTATFIYISLILFSFASATVVPCLTTMISQYGGEDQKGTILGVFRSLGALARALGPIVASTVYWSCGAEVCYISGGVSLILPFLLMRQIKTHKD</sequence>
<feature type="transmembrane region" description="Helical" evidence="7">
    <location>
        <begin position="139"/>
        <end position="156"/>
    </location>
</feature>
<dbReference type="PANTHER" id="PTHR23504:SF31">
    <property type="entry name" value="MAJOR FACILITATOR SUPERFAMILY DOMAIN-CONTAINING PROTEIN 10"/>
    <property type="match status" value="1"/>
</dbReference>
<evidence type="ECO:0000259" key="8">
    <source>
        <dbReference type="PROSITE" id="PS50850"/>
    </source>
</evidence>
<feature type="compositionally biased region" description="Basic and acidic residues" evidence="6">
    <location>
        <begin position="11"/>
        <end position="28"/>
    </location>
</feature>
<dbReference type="PANTHER" id="PTHR23504">
    <property type="entry name" value="MAJOR FACILITATOR SUPERFAMILY DOMAIN-CONTAINING PROTEIN 10"/>
    <property type="match status" value="1"/>
</dbReference>
<evidence type="ECO:0000256" key="1">
    <source>
        <dbReference type="ARBA" id="ARBA00004141"/>
    </source>
</evidence>
<organism evidence="9 10">
    <name type="scientific">Sinanodonta woodiana</name>
    <name type="common">Chinese pond mussel</name>
    <name type="synonym">Anodonta woodiana</name>
    <dbReference type="NCBI Taxonomy" id="1069815"/>
    <lineage>
        <taxon>Eukaryota</taxon>
        <taxon>Metazoa</taxon>
        <taxon>Spiralia</taxon>
        <taxon>Lophotrochozoa</taxon>
        <taxon>Mollusca</taxon>
        <taxon>Bivalvia</taxon>
        <taxon>Autobranchia</taxon>
        <taxon>Heteroconchia</taxon>
        <taxon>Palaeoheterodonta</taxon>
        <taxon>Unionida</taxon>
        <taxon>Unionoidea</taxon>
        <taxon>Unionidae</taxon>
        <taxon>Unioninae</taxon>
        <taxon>Sinanodonta</taxon>
    </lineage>
</organism>
<dbReference type="PROSITE" id="PS00216">
    <property type="entry name" value="SUGAR_TRANSPORT_1"/>
    <property type="match status" value="1"/>
</dbReference>
<feature type="transmembrane region" description="Helical" evidence="7">
    <location>
        <begin position="197"/>
        <end position="218"/>
    </location>
</feature>
<feature type="transmembrane region" description="Helical" evidence="7">
    <location>
        <begin position="43"/>
        <end position="65"/>
    </location>
</feature>
<feature type="compositionally biased region" description="Polar residues" evidence="6">
    <location>
        <begin position="1"/>
        <end position="10"/>
    </location>
</feature>
<keyword evidence="10" id="KW-1185">Reference proteome</keyword>
<dbReference type="EMBL" id="JBJQND010000010">
    <property type="protein sequence ID" value="KAL3863615.1"/>
    <property type="molecule type" value="Genomic_DNA"/>
</dbReference>
<feature type="transmembrane region" description="Helical" evidence="7">
    <location>
        <begin position="364"/>
        <end position="381"/>
    </location>
</feature>
<dbReference type="InterPro" id="IPR005829">
    <property type="entry name" value="Sugar_transporter_CS"/>
</dbReference>
<evidence type="ECO:0000256" key="7">
    <source>
        <dbReference type="SAM" id="Phobius"/>
    </source>
</evidence>
<comment type="caution">
    <text evidence="9">The sequence shown here is derived from an EMBL/GenBank/DDBJ whole genome shotgun (WGS) entry which is preliminary data.</text>
</comment>
<feature type="transmembrane region" description="Helical" evidence="7">
    <location>
        <begin position="162"/>
        <end position="185"/>
    </location>
</feature>
<feature type="transmembrane region" description="Helical" evidence="7">
    <location>
        <begin position="106"/>
        <end position="127"/>
    </location>
</feature>
<dbReference type="Proteomes" id="UP001634394">
    <property type="component" value="Unassembled WGS sequence"/>
</dbReference>
<feature type="transmembrane region" description="Helical" evidence="7">
    <location>
        <begin position="305"/>
        <end position="323"/>
    </location>
</feature>
<comment type="subcellular location">
    <subcellularLocation>
        <location evidence="1">Membrane</location>
        <topology evidence="1">Multi-pass membrane protein</topology>
    </subcellularLocation>
</comment>
<dbReference type="InterPro" id="IPR011701">
    <property type="entry name" value="MFS"/>
</dbReference>
<dbReference type="FunFam" id="1.20.1250.20:FF:000223">
    <property type="entry name" value="Major facilitator superfamily domain-containing protein"/>
    <property type="match status" value="1"/>
</dbReference>
<gene>
    <name evidence="9" type="ORF">ACJMK2_005365</name>
</gene>
<dbReference type="InterPro" id="IPR036259">
    <property type="entry name" value="MFS_trans_sf"/>
</dbReference>
<reference evidence="9 10" key="1">
    <citation type="submission" date="2024-11" db="EMBL/GenBank/DDBJ databases">
        <title>Chromosome-level genome assembly of the freshwater bivalve Anodonta woodiana.</title>
        <authorList>
            <person name="Chen X."/>
        </authorList>
    </citation>
    <scope>NUCLEOTIDE SEQUENCE [LARGE SCALE GENOMIC DNA]</scope>
    <source>
        <strain evidence="9">MN2024</strain>
        <tissue evidence="9">Gills</tissue>
    </source>
</reference>